<dbReference type="HOGENOM" id="CLU_010862_5_1_2"/>
<dbReference type="PATRIC" id="fig|937775.9.peg.624"/>
<organism evidence="10 11">
    <name type="scientific">Methanoplanus limicola DSM 2279</name>
    <dbReference type="NCBI Taxonomy" id="937775"/>
    <lineage>
        <taxon>Archaea</taxon>
        <taxon>Methanobacteriati</taxon>
        <taxon>Methanobacteriota</taxon>
        <taxon>Stenosarchaea group</taxon>
        <taxon>Methanomicrobia</taxon>
        <taxon>Methanomicrobiales</taxon>
        <taxon>Methanomicrobiaceae</taxon>
        <taxon>Methanoplanus</taxon>
    </lineage>
</organism>
<feature type="binding site" evidence="8">
    <location>
        <position position="66"/>
    </location>
    <ligand>
        <name>S-adenosyl-L-methionine</name>
        <dbReference type="ChEBI" id="CHEBI:59789"/>
    </ligand>
</feature>
<dbReference type="GO" id="GO:0046872">
    <property type="term" value="F:metal ion binding"/>
    <property type="evidence" value="ECO:0007669"/>
    <property type="project" value="UniProtKB-KW"/>
</dbReference>
<feature type="binding site" evidence="8">
    <location>
        <position position="41"/>
    </location>
    <ligand>
        <name>S-adenosyl-L-methionine</name>
        <dbReference type="ChEBI" id="CHEBI:59789"/>
    </ligand>
</feature>
<evidence type="ECO:0000256" key="4">
    <source>
        <dbReference type="ARBA" id="ARBA00022691"/>
    </source>
</evidence>
<dbReference type="GO" id="GO:0000049">
    <property type="term" value="F:tRNA binding"/>
    <property type="evidence" value="ECO:0007669"/>
    <property type="project" value="UniProtKB-UniRule"/>
</dbReference>
<dbReference type="GO" id="GO:0002940">
    <property type="term" value="P:tRNA N2-guanine methylation"/>
    <property type="evidence" value="ECO:0007669"/>
    <property type="project" value="TreeGrafter"/>
</dbReference>
<dbReference type="Gene3D" id="3.40.50.150">
    <property type="entry name" value="Vaccinia Virus protein VP39"/>
    <property type="match status" value="1"/>
</dbReference>
<evidence type="ECO:0000313" key="10">
    <source>
        <dbReference type="EMBL" id="EHQ34667.1"/>
    </source>
</evidence>
<feature type="binding site" evidence="8">
    <location>
        <position position="109"/>
    </location>
    <ligand>
        <name>S-adenosyl-L-methionine</name>
        <dbReference type="ChEBI" id="CHEBI:59789"/>
    </ligand>
</feature>
<dbReference type="RefSeq" id="WP_004076338.1">
    <property type="nucleotide sequence ID" value="NZ_CM001436.1"/>
</dbReference>
<dbReference type="CDD" id="cd02440">
    <property type="entry name" value="AdoMet_MTases"/>
    <property type="match status" value="1"/>
</dbReference>
<dbReference type="OrthoDB" id="372177at2157"/>
<dbReference type="Pfam" id="PF02005">
    <property type="entry name" value="TRM"/>
    <property type="match status" value="1"/>
</dbReference>
<dbReference type="InterPro" id="IPR022923">
    <property type="entry name" value="TRM1_arc_bac"/>
</dbReference>
<feature type="binding site" evidence="8">
    <location>
        <position position="256"/>
    </location>
    <ligand>
        <name>Zn(2+)</name>
        <dbReference type="ChEBI" id="CHEBI:29105"/>
    </ligand>
</feature>
<comment type="catalytic activity">
    <reaction evidence="8">
        <text>guanosine(26) in tRNA + 2 S-adenosyl-L-methionine = N(2)-dimethylguanosine(26) in tRNA + 2 S-adenosyl-L-homocysteine + 2 H(+)</text>
        <dbReference type="Rhea" id="RHEA:43140"/>
        <dbReference type="Rhea" id="RHEA-COMP:10359"/>
        <dbReference type="Rhea" id="RHEA-COMP:10360"/>
        <dbReference type="ChEBI" id="CHEBI:15378"/>
        <dbReference type="ChEBI" id="CHEBI:57856"/>
        <dbReference type="ChEBI" id="CHEBI:59789"/>
        <dbReference type="ChEBI" id="CHEBI:74269"/>
        <dbReference type="ChEBI" id="CHEBI:74513"/>
        <dbReference type="EC" id="2.1.1.216"/>
    </reaction>
</comment>
<evidence type="ECO:0000256" key="3">
    <source>
        <dbReference type="ARBA" id="ARBA00022679"/>
    </source>
</evidence>
<proteinExistence type="inferred from homology"/>
<sequence>MDLVEVTEGTTKFLVPKQDNTEKFPPGTAPVFFNRRMEINRDITVLLMKCLSPSTYLDAMGATGVRGFRAAHECGIETTINEKDSDAVALLEYNSETYCRNIEVVHSDAKVIMNERRFDAVDVDPFGSPAPFLDSASGCAKRFLFATATDTAPLCGAHLKAGIRRYAARPLNTDYHSEVGLRILLGYALREAAKYDRGIEPLFSFAREHFVRIHLKMTNGAGRADKALENLGYIHQCPKCPYREEEKAVLPERRTCPDCGARLTPAGPLWLGAVSDTGIIRQMTEILPETELGSKNQIEKLLNTCMNELPSSTFYDYHRLAKTWRVSPKAIDTVIEELINSGWKASRVHYAGTGIKTDAPLKEIKEILCRR</sequence>
<evidence type="ECO:0000256" key="1">
    <source>
        <dbReference type="ARBA" id="ARBA00022555"/>
    </source>
</evidence>
<dbReference type="HAMAP" id="MF_00290">
    <property type="entry name" value="tRNA_dimethyltr_TRM1"/>
    <property type="match status" value="1"/>
</dbReference>
<evidence type="ECO:0000256" key="2">
    <source>
        <dbReference type="ARBA" id="ARBA00022603"/>
    </source>
</evidence>
<reference evidence="10 11" key="1">
    <citation type="submission" date="2011-10" db="EMBL/GenBank/DDBJ databases">
        <title>The Improved High-Quality Draft genome of Methanoplanus limicola DSM 2279.</title>
        <authorList>
            <consortium name="US DOE Joint Genome Institute (JGI-PGF)"/>
            <person name="Lucas S."/>
            <person name="Copeland A."/>
            <person name="Lapidus A."/>
            <person name="Glavina del Rio T."/>
            <person name="Dalin E."/>
            <person name="Tice H."/>
            <person name="Bruce D."/>
            <person name="Goodwin L."/>
            <person name="Pitluck S."/>
            <person name="Peters L."/>
            <person name="Mikhailova N."/>
            <person name="Lu M."/>
            <person name="Kyrpides N."/>
            <person name="Mavromatis K."/>
            <person name="Ivanova N."/>
            <person name="Markowitz V."/>
            <person name="Cheng J.-F."/>
            <person name="Hugenholtz P."/>
            <person name="Woyke T."/>
            <person name="Wu D."/>
            <person name="Wirth R."/>
            <person name="Brambilla E.-M."/>
            <person name="Klenk H.-P."/>
            <person name="Eisen J.A."/>
        </authorList>
    </citation>
    <scope>NUCLEOTIDE SEQUENCE [LARGE SCALE GENOMIC DNA]</scope>
    <source>
        <strain evidence="10 11">DSM 2279</strain>
    </source>
</reference>
<keyword evidence="11" id="KW-1185">Reference proteome</keyword>
<dbReference type="Proteomes" id="UP000005741">
    <property type="component" value="Chromosome"/>
</dbReference>
<comment type="similarity">
    <text evidence="8 9">Belongs to the class I-like SAM-binding methyltransferase superfamily. Trm1 family.</text>
</comment>
<feature type="binding site" evidence="8">
    <location>
        <position position="259"/>
    </location>
    <ligand>
        <name>Zn(2+)</name>
        <dbReference type="ChEBI" id="CHEBI:29105"/>
    </ligand>
</feature>
<keyword evidence="3 8" id="KW-0808">Transferase</keyword>
<keyword evidence="6 8" id="KW-0694">RNA-binding</keyword>
<evidence type="ECO:0000313" key="11">
    <source>
        <dbReference type="Proteomes" id="UP000005741"/>
    </source>
</evidence>
<keyword evidence="5 8" id="KW-0819">tRNA processing</keyword>
<evidence type="ECO:0000256" key="7">
    <source>
        <dbReference type="ARBA" id="ARBA00039099"/>
    </source>
</evidence>
<protein>
    <recommendedName>
        <fullName evidence="7 8">tRNA (guanine(26)-N(2))-dimethyltransferase</fullName>
        <ecNumber evidence="7 8">2.1.1.216</ecNumber>
    </recommendedName>
    <alternativeName>
        <fullName evidence="8">tRNA 2,2-dimethylguanosine-26 methyltransferase</fullName>
    </alternativeName>
    <alternativeName>
        <fullName evidence="8">tRNA(guanine-26,N(2)-N(2)) methyltransferase</fullName>
    </alternativeName>
    <alternativeName>
        <fullName evidence="8">tRNA(m(2,2)G26)dimethyltransferase</fullName>
    </alternativeName>
</protein>
<evidence type="ECO:0000256" key="5">
    <source>
        <dbReference type="ARBA" id="ARBA00022694"/>
    </source>
</evidence>
<dbReference type="InterPro" id="IPR002905">
    <property type="entry name" value="Trm1"/>
</dbReference>
<dbReference type="InterPro" id="IPR029063">
    <property type="entry name" value="SAM-dependent_MTases_sf"/>
</dbReference>
<feature type="binding site" evidence="8">
    <location>
        <position position="237"/>
    </location>
    <ligand>
        <name>Zn(2+)</name>
        <dbReference type="ChEBI" id="CHEBI:29105"/>
    </ligand>
</feature>
<evidence type="ECO:0000256" key="8">
    <source>
        <dbReference type="HAMAP-Rule" id="MF_00290"/>
    </source>
</evidence>
<dbReference type="EMBL" id="CM001436">
    <property type="protein sequence ID" value="EHQ34667.1"/>
    <property type="molecule type" value="Genomic_DNA"/>
</dbReference>
<dbReference type="InParanoid" id="H1Z2D8"/>
<dbReference type="NCBIfam" id="TIGR00308">
    <property type="entry name" value="TRM1"/>
    <property type="match status" value="1"/>
</dbReference>
<accession>H1Z2D8</accession>
<dbReference type="PANTHER" id="PTHR10631:SF3">
    <property type="entry name" value="TRNA (GUANINE(26)-N(2))-DIMETHYLTRANSFERASE"/>
    <property type="match status" value="1"/>
</dbReference>
<dbReference type="EC" id="2.1.1.216" evidence="7 8"/>
<feature type="binding site" evidence="8">
    <location>
        <position position="82"/>
    </location>
    <ligand>
        <name>S-adenosyl-L-methionine</name>
        <dbReference type="ChEBI" id="CHEBI:59789"/>
    </ligand>
</feature>
<dbReference type="PROSITE" id="PS51626">
    <property type="entry name" value="SAM_MT_TRM1"/>
    <property type="match status" value="1"/>
</dbReference>
<dbReference type="STRING" id="937775.Metlim_0532"/>
<dbReference type="GO" id="GO:0160104">
    <property type="term" value="F:tRNA (guanine(26)-N2)-dimethyltransferase activity"/>
    <property type="evidence" value="ECO:0007669"/>
    <property type="project" value="UniProtKB-UniRule"/>
</dbReference>
<name>H1Z2D8_9EURY</name>
<dbReference type="AlphaFoldDB" id="H1Z2D8"/>
<dbReference type="Gene3D" id="3.30.56.70">
    <property type="entry name" value="N2,N2-dimethylguanosine tRNA methyltransferase, C-terminal domain"/>
    <property type="match status" value="1"/>
</dbReference>
<dbReference type="InterPro" id="IPR042296">
    <property type="entry name" value="tRNA_met_Trm1_C"/>
</dbReference>
<dbReference type="FunCoup" id="H1Z2D8">
    <property type="interactions" value="191"/>
</dbReference>
<comment type="function">
    <text evidence="8">Dimethylates a single guanine residue at position 26 of a number of tRNAs using S-adenosyl-L-methionine as donor of the methyl groups.</text>
</comment>
<feature type="binding site" evidence="8">
    <location>
        <position position="108"/>
    </location>
    <ligand>
        <name>S-adenosyl-L-methionine</name>
        <dbReference type="ChEBI" id="CHEBI:59789"/>
    </ligand>
</feature>
<dbReference type="SUPFAM" id="SSF53335">
    <property type="entry name" value="S-adenosyl-L-methionine-dependent methyltransferases"/>
    <property type="match status" value="1"/>
</dbReference>
<feature type="binding site" evidence="8">
    <location>
        <position position="240"/>
    </location>
    <ligand>
        <name>Zn(2+)</name>
        <dbReference type="ChEBI" id="CHEBI:29105"/>
    </ligand>
</feature>
<dbReference type="PANTHER" id="PTHR10631">
    <property type="entry name" value="N 2 ,N 2 -DIMETHYLGUANOSINE TRNA METHYLTRANSFERASE"/>
    <property type="match status" value="1"/>
</dbReference>
<keyword evidence="1 8" id="KW-0820">tRNA-binding</keyword>
<keyword evidence="8" id="KW-0479">Metal-binding</keyword>
<gene>
    <name evidence="8" type="primary">trm1</name>
    <name evidence="10" type="ORF">Metlim_0532</name>
</gene>
<keyword evidence="4 8" id="KW-0949">S-adenosyl-L-methionine</keyword>
<evidence type="ECO:0000256" key="9">
    <source>
        <dbReference type="PROSITE-ProRule" id="PRU00958"/>
    </source>
</evidence>
<keyword evidence="2 8" id="KW-0489">Methyltransferase</keyword>
<evidence type="ECO:0000256" key="6">
    <source>
        <dbReference type="ARBA" id="ARBA00022884"/>
    </source>
</evidence>
<keyword evidence="8" id="KW-0862">Zinc</keyword>